<dbReference type="GO" id="GO:0005829">
    <property type="term" value="C:cytosol"/>
    <property type="evidence" value="ECO:0007669"/>
    <property type="project" value="TreeGrafter"/>
</dbReference>
<evidence type="ECO:0000313" key="4">
    <source>
        <dbReference type="Proteomes" id="UP000605259"/>
    </source>
</evidence>
<keyword evidence="4" id="KW-1185">Reference proteome</keyword>
<evidence type="ECO:0000259" key="2">
    <source>
        <dbReference type="Pfam" id="PF01243"/>
    </source>
</evidence>
<dbReference type="InterPro" id="IPR052019">
    <property type="entry name" value="F420H2_bilvrd_red/Heme_oxyg"/>
</dbReference>
<dbReference type="InterPro" id="IPR012349">
    <property type="entry name" value="Split_barrel_FMN-bd"/>
</dbReference>
<keyword evidence="1" id="KW-0560">Oxidoreductase</keyword>
<dbReference type="GO" id="GO:0070967">
    <property type="term" value="F:coenzyme F420 binding"/>
    <property type="evidence" value="ECO:0007669"/>
    <property type="project" value="TreeGrafter"/>
</dbReference>
<organism evidence="3 4">
    <name type="scientific">Priestia taiwanensis</name>
    <dbReference type="NCBI Taxonomy" id="1347902"/>
    <lineage>
        <taxon>Bacteria</taxon>
        <taxon>Bacillati</taxon>
        <taxon>Bacillota</taxon>
        <taxon>Bacilli</taxon>
        <taxon>Bacillales</taxon>
        <taxon>Bacillaceae</taxon>
        <taxon>Priestia</taxon>
    </lineage>
</organism>
<dbReference type="Pfam" id="PF01243">
    <property type="entry name" value="PNPOx_N"/>
    <property type="match status" value="1"/>
</dbReference>
<gene>
    <name evidence="3" type="ORF">GCM10007140_35680</name>
</gene>
<evidence type="ECO:0000313" key="3">
    <source>
        <dbReference type="EMBL" id="GGE82985.1"/>
    </source>
</evidence>
<sequence length="166" mass="18993">MSKQVDMNKKKEQYVQFLQMRKTVVMSMIDEQGNPFTSYAPFVQQDGKFYIYISKISEHYAFLEATKKVSVMFLADEQDAPNLFARERVRFHCTAMNVGNEGHEEVFTKFEVIHGVPMMGVLRGLDLSLFELVPSEGRYVVGFGQAFDINVSGEKFEHVTGDKKGK</sequence>
<reference evidence="3" key="1">
    <citation type="journal article" date="2014" name="Int. J. Syst. Evol. Microbiol.">
        <title>Complete genome sequence of Corynebacterium casei LMG S-19264T (=DSM 44701T), isolated from a smear-ripened cheese.</title>
        <authorList>
            <consortium name="US DOE Joint Genome Institute (JGI-PGF)"/>
            <person name="Walter F."/>
            <person name="Albersmeier A."/>
            <person name="Kalinowski J."/>
            <person name="Ruckert C."/>
        </authorList>
    </citation>
    <scope>NUCLEOTIDE SEQUENCE</scope>
    <source>
        <strain evidence="3">CGMCC 1.12698</strain>
    </source>
</reference>
<evidence type="ECO:0000256" key="1">
    <source>
        <dbReference type="ARBA" id="ARBA00023002"/>
    </source>
</evidence>
<feature type="domain" description="Pyridoxamine 5'-phosphate oxidase N-terminal" evidence="2">
    <location>
        <begin position="11"/>
        <end position="106"/>
    </location>
</feature>
<dbReference type="RefSeq" id="WP_188389856.1">
    <property type="nucleotide sequence ID" value="NZ_BMFK01000005.1"/>
</dbReference>
<dbReference type="InterPro" id="IPR011576">
    <property type="entry name" value="Pyridox_Oxase_N"/>
</dbReference>
<dbReference type="Gene3D" id="2.30.110.10">
    <property type="entry name" value="Electron Transport, Fmn-binding Protein, Chain A"/>
    <property type="match status" value="1"/>
</dbReference>
<protein>
    <recommendedName>
        <fullName evidence="2">Pyridoxamine 5'-phosphate oxidase N-terminal domain-containing protein</fullName>
    </recommendedName>
</protein>
<dbReference type="EMBL" id="BMFK01000005">
    <property type="protein sequence ID" value="GGE82985.1"/>
    <property type="molecule type" value="Genomic_DNA"/>
</dbReference>
<dbReference type="PIRSF" id="PIRSF004633">
    <property type="entry name" value="UCP_PLP_oxd"/>
    <property type="match status" value="1"/>
</dbReference>
<name>A0A917AYS8_9BACI</name>
<comment type="caution">
    <text evidence="3">The sequence shown here is derived from an EMBL/GenBank/DDBJ whole genome shotgun (WGS) entry which is preliminary data.</text>
</comment>
<dbReference type="SUPFAM" id="SSF50475">
    <property type="entry name" value="FMN-binding split barrel"/>
    <property type="match status" value="1"/>
</dbReference>
<dbReference type="GO" id="GO:0016627">
    <property type="term" value="F:oxidoreductase activity, acting on the CH-CH group of donors"/>
    <property type="evidence" value="ECO:0007669"/>
    <property type="project" value="TreeGrafter"/>
</dbReference>
<proteinExistence type="predicted"/>
<dbReference type="PANTHER" id="PTHR35176:SF6">
    <property type="entry name" value="HEME OXYGENASE HI_0854-RELATED"/>
    <property type="match status" value="1"/>
</dbReference>
<accession>A0A917AYS8</accession>
<dbReference type="AlphaFoldDB" id="A0A917AYS8"/>
<reference evidence="3" key="2">
    <citation type="submission" date="2020-09" db="EMBL/GenBank/DDBJ databases">
        <authorList>
            <person name="Sun Q."/>
            <person name="Zhou Y."/>
        </authorList>
    </citation>
    <scope>NUCLEOTIDE SEQUENCE</scope>
    <source>
        <strain evidence="3">CGMCC 1.12698</strain>
    </source>
</reference>
<dbReference type="Proteomes" id="UP000605259">
    <property type="component" value="Unassembled WGS sequence"/>
</dbReference>
<dbReference type="PANTHER" id="PTHR35176">
    <property type="entry name" value="HEME OXYGENASE HI_0854-RELATED"/>
    <property type="match status" value="1"/>
</dbReference>
<dbReference type="InterPro" id="IPR014419">
    <property type="entry name" value="HutZ"/>
</dbReference>